<keyword evidence="7" id="KW-0175">Coiled coil</keyword>
<keyword evidence="10" id="KW-0282">Flagellum</keyword>
<evidence type="ECO:0000256" key="6">
    <source>
        <dbReference type="ARBA" id="ARBA00023225"/>
    </source>
</evidence>
<dbReference type="EMBL" id="PEBX01000003">
    <property type="protein sequence ID" value="PTQ57726.1"/>
    <property type="molecule type" value="Genomic_DNA"/>
</dbReference>
<protein>
    <submittedName>
        <fullName evidence="10">Flagellar assembly protein FliH</fullName>
    </submittedName>
</protein>
<dbReference type="GO" id="GO:0015031">
    <property type="term" value="P:protein transport"/>
    <property type="evidence" value="ECO:0007669"/>
    <property type="project" value="UniProtKB-KW"/>
</dbReference>
<gene>
    <name evidence="10" type="ORF">BSOLF_0921</name>
</gene>
<evidence type="ECO:0000256" key="7">
    <source>
        <dbReference type="SAM" id="Coils"/>
    </source>
</evidence>
<dbReference type="PANTHER" id="PTHR34982:SF1">
    <property type="entry name" value="FLAGELLAR ASSEMBLY PROTEIN FLIH"/>
    <property type="match status" value="1"/>
</dbReference>
<keyword evidence="10" id="KW-0966">Cell projection</keyword>
<keyword evidence="5" id="KW-0653">Protein transport</keyword>
<dbReference type="GO" id="GO:0005829">
    <property type="term" value="C:cytosol"/>
    <property type="evidence" value="ECO:0007669"/>
    <property type="project" value="TreeGrafter"/>
</dbReference>
<feature type="region of interest" description="Disordered" evidence="8">
    <location>
        <begin position="26"/>
        <end position="53"/>
    </location>
</feature>
<proteinExistence type="inferred from homology"/>
<evidence type="ECO:0000256" key="5">
    <source>
        <dbReference type="ARBA" id="ARBA00022927"/>
    </source>
</evidence>
<keyword evidence="6" id="KW-1006">Bacterial flagellum protein export</keyword>
<comment type="caution">
    <text evidence="10">The sequence shown here is derived from an EMBL/GenBank/DDBJ whole genome shotgun (WGS) entry which is preliminary data.</text>
</comment>
<evidence type="ECO:0000256" key="3">
    <source>
        <dbReference type="ARBA" id="ARBA00022448"/>
    </source>
</evidence>
<keyword evidence="10" id="KW-0969">Cilium</keyword>
<organism evidence="10 11">
    <name type="scientific">Candidatus Carbonibacillus altaicus</name>
    <dbReference type="NCBI Taxonomy" id="2163959"/>
    <lineage>
        <taxon>Bacteria</taxon>
        <taxon>Bacillati</taxon>
        <taxon>Bacillota</taxon>
        <taxon>Bacilli</taxon>
        <taxon>Bacillales</taxon>
        <taxon>Candidatus Carbonibacillus</taxon>
    </lineage>
</organism>
<feature type="coiled-coil region" evidence="7">
    <location>
        <begin position="57"/>
        <end position="106"/>
    </location>
</feature>
<dbReference type="AlphaFoldDB" id="A0A2R6Y4X1"/>
<keyword evidence="4" id="KW-1005">Bacterial flagellum biogenesis</keyword>
<evidence type="ECO:0000313" key="11">
    <source>
        <dbReference type="Proteomes" id="UP000244338"/>
    </source>
</evidence>
<comment type="function">
    <text evidence="1">Needed for flagellar regrowth and assembly.</text>
</comment>
<feature type="domain" description="Flagellar assembly protein FliH/Type III secretion system HrpE" evidence="9">
    <location>
        <begin position="146"/>
        <end position="263"/>
    </location>
</feature>
<dbReference type="Pfam" id="PF02108">
    <property type="entry name" value="FliH"/>
    <property type="match status" value="1"/>
</dbReference>
<name>A0A2R6Y4X1_9BACL</name>
<dbReference type="Proteomes" id="UP000244338">
    <property type="component" value="Unassembled WGS sequence"/>
</dbReference>
<evidence type="ECO:0000313" key="10">
    <source>
        <dbReference type="EMBL" id="PTQ57726.1"/>
    </source>
</evidence>
<dbReference type="PANTHER" id="PTHR34982">
    <property type="entry name" value="YOP PROTEINS TRANSLOCATION PROTEIN L"/>
    <property type="match status" value="1"/>
</dbReference>
<dbReference type="GO" id="GO:0044781">
    <property type="term" value="P:bacterial-type flagellum organization"/>
    <property type="evidence" value="ECO:0007669"/>
    <property type="project" value="UniProtKB-KW"/>
</dbReference>
<evidence type="ECO:0000259" key="9">
    <source>
        <dbReference type="Pfam" id="PF02108"/>
    </source>
</evidence>
<comment type="similarity">
    <text evidence="2">Belongs to the FliH family.</text>
</comment>
<sequence>MIKGPAIAWSSPELLTVELTLLEHQPAPSIDPDDAAEETFAGERNAHLTGPEGRAWITRVKEAEDEAQAILDKAREEAEQYLKEAREQWEKEKQDKERALEEVSKRLYEEARKEGFAAGYQEGKERAEKELQERSETLWQAFLERYEQLDHAFQQDVNDAYEQLFTLAFEIAEKLTFQALKDDERLVAFAKEALTKAPYSETLKIALSPQDYSRLIPYRNELKKLLPEHTRLIMYPNIELTDGLFIESESGIVDLDFAQQLKRYVRDLKEATRA</sequence>
<dbReference type="InterPro" id="IPR051472">
    <property type="entry name" value="T3SS_Stator/FliH"/>
</dbReference>
<keyword evidence="3" id="KW-0813">Transport</keyword>
<evidence type="ECO:0000256" key="4">
    <source>
        <dbReference type="ARBA" id="ARBA00022795"/>
    </source>
</evidence>
<accession>A0A2R6Y4X1</accession>
<dbReference type="InterPro" id="IPR018035">
    <property type="entry name" value="Flagellar_FliH/T3SS_HrpE"/>
</dbReference>
<evidence type="ECO:0000256" key="2">
    <source>
        <dbReference type="ARBA" id="ARBA00006602"/>
    </source>
</evidence>
<evidence type="ECO:0000256" key="8">
    <source>
        <dbReference type="SAM" id="MobiDB-lite"/>
    </source>
</evidence>
<reference evidence="11" key="1">
    <citation type="journal article" date="2018" name="Sci. Rep.">
        <title>Lignite coal burning seam in the remote Altai Mountains harbors a hydrogen-driven thermophilic microbial community.</title>
        <authorList>
            <person name="Kadnikov V.V."/>
            <person name="Mardanov A.V."/>
            <person name="Ivasenko D.A."/>
            <person name="Antsiferov D.V."/>
            <person name="Beletsky A.V."/>
            <person name="Karnachuk O.V."/>
            <person name="Ravin N.V."/>
        </authorList>
    </citation>
    <scope>NUCLEOTIDE SEQUENCE [LARGE SCALE GENOMIC DNA]</scope>
</reference>
<evidence type="ECO:0000256" key="1">
    <source>
        <dbReference type="ARBA" id="ARBA00003041"/>
    </source>
</evidence>